<feature type="compositionally biased region" description="Polar residues" evidence="1">
    <location>
        <begin position="785"/>
        <end position="799"/>
    </location>
</feature>
<protein>
    <submittedName>
        <fullName evidence="2">Uncharacterized protein</fullName>
    </submittedName>
</protein>
<feature type="compositionally biased region" description="Polar residues" evidence="1">
    <location>
        <begin position="306"/>
        <end position="332"/>
    </location>
</feature>
<dbReference type="Proteomes" id="UP000250266">
    <property type="component" value="Unassembled WGS sequence"/>
</dbReference>
<feature type="region of interest" description="Disordered" evidence="1">
    <location>
        <begin position="583"/>
        <end position="628"/>
    </location>
</feature>
<feature type="region of interest" description="Disordered" evidence="1">
    <location>
        <begin position="537"/>
        <end position="569"/>
    </location>
</feature>
<feature type="compositionally biased region" description="Polar residues" evidence="1">
    <location>
        <begin position="90"/>
        <end position="112"/>
    </location>
</feature>
<evidence type="ECO:0000313" key="3">
    <source>
        <dbReference type="Proteomes" id="UP000250266"/>
    </source>
</evidence>
<name>A0A8E2DZF5_9PEZI</name>
<reference evidence="2 3" key="1">
    <citation type="journal article" date="2016" name="Nat. Commun.">
        <title>Ectomycorrhizal ecology is imprinted in the genome of the dominant symbiotic fungus Cenococcum geophilum.</title>
        <authorList>
            <consortium name="DOE Joint Genome Institute"/>
            <person name="Peter M."/>
            <person name="Kohler A."/>
            <person name="Ohm R.A."/>
            <person name="Kuo A."/>
            <person name="Krutzmann J."/>
            <person name="Morin E."/>
            <person name="Arend M."/>
            <person name="Barry K.W."/>
            <person name="Binder M."/>
            <person name="Choi C."/>
            <person name="Clum A."/>
            <person name="Copeland A."/>
            <person name="Grisel N."/>
            <person name="Haridas S."/>
            <person name="Kipfer T."/>
            <person name="LaButti K."/>
            <person name="Lindquist E."/>
            <person name="Lipzen A."/>
            <person name="Maire R."/>
            <person name="Meier B."/>
            <person name="Mihaltcheva S."/>
            <person name="Molinier V."/>
            <person name="Murat C."/>
            <person name="Poggeler S."/>
            <person name="Quandt C.A."/>
            <person name="Sperisen C."/>
            <person name="Tritt A."/>
            <person name="Tisserant E."/>
            <person name="Crous P.W."/>
            <person name="Henrissat B."/>
            <person name="Nehls U."/>
            <person name="Egli S."/>
            <person name="Spatafora J.W."/>
            <person name="Grigoriev I.V."/>
            <person name="Martin F.M."/>
        </authorList>
    </citation>
    <scope>NUCLEOTIDE SEQUENCE [LARGE SCALE GENOMIC DNA]</scope>
    <source>
        <strain evidence="2 3">CBS 459.81</strain>
    </source>
</reference>
<feature type="region of interest" description="Disordered" evidence="1">
    <location>
        <begin position="234"/>
        <end position="332"/>
    </location>
</feature>
<accession>A0A8E2DZF5</accession>
<feature type="compositionally biased region" description="Polar residues" evidence="1">
    <location>
        <begin position="281"/>
        <end position="296"/>
    </location>
</feature>
<sequence>MRSVSPKKRPPPIELPGGLRRAHSQNAFAIAKAREEEALDKHRERSNAFYALEKKSANSTPVGTPTATIINGGQQDLYLLKPSVNIPLESESTPMTTMTQFINYGDSNPSRSSDGDGLMSREPAVADRKSGQSQPSRQSSASDGDSSTVATARAMIEARHEKKLFKMMGVGPTSPAFPDTGKDDLNSTISAVPRIDLSDACVKAAEVNEKKQGEPKSPKKKIFGMSFPNFRSALVLPDDNPPMPPKAAQLLGSSASKKRRNPRPAKGQHSDASVSLPPNIRNPNRFDNNPLRSSYQPKPYYGPRTKFSSHPSSSRTPRWNNHAASKRVNSASDFAQLADREHSYKELKELPAIPTVDATTPNAKPKSTDKPKSGLGLTTTTSAEDDEQRSASAAARESRGSPAKFCPAGIQEYVSLVNKAPSVYSSHGVIENAGNLSAPLEGGSRPQADATMGRWSEGQAEECQRKSTAWLPPTFYSPSNYSMAFGSPGCRPSHNFDTQRYLFASPPNPQAPFAYEHASQLSAESIPVYFQGGSQEITPEAENSSFPAGSREVNNTPNRATSSSPGKNERTLASIVFANMRNSPEQSLHQTVDRKAYNHEPQSYRLTPILDDRPSPSKESSRGEFYPQYPSAMPTPLYGHNGHDISPPMLQNAHVLADGSDIITHFGVANHHIDLVADSLQKSIDRLKGETAISIETKHNETVNILEDHVADIKNHLNSVEHNMGRVSGETDTANSKLDKLMDFLRDAVVEPLVKNMQQNAELAKDVKSLQKTVQALQKKLETAPNLTQNAPMPSSSNDGALPMHHSNPLQGPYFDSPSQELLQELPIRSNMARDLRNDARFQRFYNEMGQSWSNPNIQRDHPDENVRRPYLAQCSGNPHGQFGGGYSTGYVGAYSTNGPDQGYAYGMNSK</sequence>
<evidence type="ECO:0000256" key="1">
    <source>
        <dbReference type="SAM" id="MobiDB-lite"/>
    </source>
</evidence>
<feature type="region of interest" description="Disordered" evidence="1">
    <location>
        <begin position="354"/>
        <end position="402"/>
    </location>
</feature>
<dbReference type="AlphaFoldDB" id="A0A8E2DZF5"/>
<dbReference type="OrthoDB" id="3930784at2759"/>
<feature type="region of interest" description="Disordered" evidence="1">
    <location>
        <begin position="89"/>
        <end position="151"/>
    </location>
</feature>
<feature type="compositionally biased region" description="Basic residues" evidence="1">
    <location>
        <begin position="1"/>
        <end position="10"/>
    </location>
</feature>
<feature type="compositionally biased region" description="Basic and acidic residues" evidence="1">
    <location>
        <begin position="610"/>
        <end position="622"/>
    </location>
</feature>
<evidence type="ECO:0000313" key="2">
    <source>
        <dbReference type="EMBL" id="OCK74483.1"/>
    </source>
</evidence>
<organism evidence="2 3">
    <name type="scientific">Lepidopterella palustris CBS 459.81</name>
    <dbReference type="NCBI Taxonomy" id="1314670"/>
    <lineage>
        <taxon>Eukaryota</taxon>
        <taxon>Fungi</taxon>
        <taxon>Dikarya</taxon>
        <taxon>Ascomycota</taxon>
        <taxon>Pezizomycotina</taxon>
        <taxon>Dothideomycetes</taxon>
        <taxon>Pleosporomycetidae</taxon>
        <taxon>Mytilinidiales</taxon>
        <taxon>Argynnaceae</taxon>
        <taxon>Lepidopterella</taxon>
    </lineage>
</organism>
<proteinExistence type="predicted"/>
<feature type="region of interest" description="Disordered" evidence="1">
    <location>
        <begin position="1"/>
        <end position="21"/>
    </location>
</feature>
<keyword evidence="3" id="KW-1185">Reference proteome</keyword>
<dbReference type="EMBL" id="KV745470">
    <property type="protein sequence ID" value="OCK74483.1"/>
    <property type="molecule type" value="Genomic_DNA"/>
</dbReference>
<feature type="compositionally biased region" description="Low complexity" evidence="1">
    <location>
        <begin position="136"/>
        <end position="147"/>
    </location>
</feature>
<gene>
    <name evidence="2" type="ORF">K432DRAFT_447270</name>
</gene>
<feature type="compositionally biased region" description="Polar residues" evidence="1">
    <location>
        <begin position="537"/>
        <end position="566"/>
    </location>
</feature>
<feature type="region of interest" description="Disordered" evidence="1">
    <location>
        <begin position="781"/>
        <end position="806"/>
    </location>
</feature>